<protein>
    <recommendedName>
        <fullName evidence="3">Carboxymuconolactone decarboxylase family protein</fullName>
    </recommendedName>
</protein>
<dbReference type="AlphaFoldDB" id="A0A2W2DLH2"/>
<name>A0A2W2DLH2_9ACTN</name>
<dbReference type="InterPro" id="IPR029032">
    <property type="entry name" value="AhpD-like"/>
</dbReference>
<evidence type="ECO:0000313" key="1">
    <source>
        <dbReference type="EMBL" id="PZG04939.1"/>
    </source>
</evidence>
<dbReference type="Gene3D" id="1.20.1290.10">
    <property type="entry name" value="AhpD-like"/>
    <property type="match status" value="1"/>
</dbReference>
<dbReference type="Proteomes" id="UP000249304">
    <property type="component" value="Unassembled WGS sequence"/>
</dbReference>
<dbReference type="EMBL" id="POUD01000368">
    <property type="protein sequence ID" value="PZG04939.1"/>
    <property type="molecule type" value="Genomic_DNA"/>
</dbReference>
<dbReference type="OrthoDB" id="4704294at2"/>
<reference evidence="1 2" key="1">
    <citation type="submission" date="2018-01" db="EMBL/GenBank/DDBJ databases">
        <title>Draft genome sequence of Nonomuraea sp. KC333.</title>
        <authorList>
            <person name="Sahin N."/>
            <person name="Saygin H."/>
            <person name="Ay H."/>
        </authorList>
    </citation>
    <scope>NUCLEOTIDE SEQUENCE [LARGE SCALE GENOMIC DNA]</scope>
    <source>
        <strain evidence="1 2">KC333</strain>
    </source>
</reference>
<keyword evidence="2" id="KW-1185">Reference proteome</keyword>
<dbReference type="RefSeq" id="WP_111184976.1">
    <property type="nucleotide sequence ID" value="NZ_POUD01000368.1"/>
</dbReference>
<evidence type="ECO:0000313" key="2">
    <source>
        <dbReference type="Proteomes" id="UP000249304"/>
    </source>
</evidence>
<dbReference type="PANTHER" id="PTHR34846">
    <property type="entry name" value="4-CARBOXYMUCONOLACTONE DECARBOXYLASE FAMILY PROTEIN (AFU_ORTHOLOGUE AFUA_6G11590)"/>
    <property type="match status" value="1"/>
</dbReference>
<sequence>MPRLADPDPKTVPDDVREFLAQLPPDPLVRMLTHSAGTVKPFIQLARAQFSSLELPARSRELVILTVAEYAECAFVAAQHGPMSDAAGVDERTRRLIHDRDLDSPELPASDRALIRFTAEVVRRPRVPDDLFEQARRFLSEREIVEVLQVAGYYWAFSRVCTVLDVELTQVYGAGEALPDGTSRGDAAAH</sequence>
<dbReference type="SUPFAM" id="SSF69118">
    <property type="entry name" value="AhpD-like"/>
    <property type="match status" value="1"/>
</dbReference>
<proteinExistence type="predicted"/>
<evidence type="ECO:0008006" key="3">
    <source>
        <dbReference type="Google" id="ProtNLM"/>
    </source>
</evidence>
<gene>
    <name evidence="1" type="ORF">C1J01_44030</name>
</gene>
<organism evidence="1 2">
    <name type="scientific">Nonomuraea aridisoli</name>
    <dbReference type="NCBI Taxonomy" id="2070368"/>
    <lineage>
        <taxon>Bacteria</taxon>
        <taxon>Bacillati</taxon>
        <taxon>Actinomycetota</taxon>
        <taxon>Actinomycetes</taxon>
        <taxon>Streptosporangiales</taxon>
        <taxon>Streptosporangiaceae</taxon>
        <taxon>Nonomuraea</taxon>
    </lineage>
</organism>
<comment type="caution">
    <text evidence="1">The sequence shown here is derived from an EMBL/GenBank/DDBJ whole genome shotgun (WGS) entry which is preliminary data.</text>
</comment>
<accession>A0A2W2DLH2</accession>
<dbReference type="PANTHER" id="PTHR34846:SF11">
    <property type="entry name" value="4-CARBOXYMUCONOLACTONE DECARBOXYLASE FAMILY PROTEIN (AFU_ORTHOLOGUE AFUA_6G11590)"/>
    <property type="match status" value="1"/>
</dbReference>